<evidence type="ECO:0000256" key="2">
    <source>
        <dbReference type="ARBA" id="ARBA00017682"/>
    </source>
</evidence>
<evidence type="ECO:0000256" key="1">
    <source>
        <dbReference type="ARBA" id="ARBA00007017"/>
    </source>
</evidence>
<dbReference type="Proteomes" id="UP000025227">
    <property type="component" value="Unplaced"/>
</dbReference>
<dbReference type="GO" id="GO:0000785">
    <property type="term" value="C:chromatin"/>
    <property type="evidence" value="ECO:0007669"/>
    <property type="project" value="TreeGrafter"/>
</dbReference>
<dbReference type="AlphaFoldDB" id="A0A7I4YEH2"/>
<dbReference type="GO" id="GO:0006260">
    <property type="term" value="P:DNA replication"/>
    <property type="evidence" value="ECO:0007669"/>
    <property type="project" value="UniProtKB-KW"/>
</dbReference>
<comment type="similarity">
    <text evidence="1">Belongs to the DCC1 family.</text>
</comment>
<keyword evidence="4" id="KW-1185">Reference proteome</keyword>
<sequence length="449" mass="51593">MVTGCAQFRARTGMPRRIIPRDHGDFLMDNFVKKTPKPKVINEQSPLGAERVSRARLINQLSKEPTLEDVIALFKVVREEEGVKAEVQQLQFTKKFPLHDYKLVQLPKEILGSVKSGDKLVFRGEREDEVVLCTPSSTYSVKEVETSNSLLVLPSLKTKTDVESAGEKFLTITPINTISHHYLELQKIPCVSIRRLRDLLQLNRLPWDWPVNDSLNDTYSMETLLNHVQMSEGELLQALNDMPVVNHNGKLRWLSNDLQDRFFNLIVEAFDDLNVPSINITHLTASALRDFLPENITHDIIDWFLKKMCIKTDQGDYNLNPEPFVRARAAQLLRAAAKFEMCTFEKLLDEMLPVGIKMEPYHLRGVCVYSENVRGKFISYLNVEDLPENPRARLDLLFSMQKLWTLDEISPFLSDICANAKDMEVLMFGMCRSLYREDGTRCFCSLRPV</sequence>
<keyword evidence="3" id="KW-0235">DNA replication</keyword>
<protein>
    <recommendedName>
        <fullName evidence="2">Sister chromatid cohesion protein DCC1</fullName>
    </recommendedName>
</protein>
<dbReference type="OrthoDB" id="5199543at2759"/>
<evidence type="ECO:0000313" key="5">
    <source>
        <dbReference type="WBParaSite" id="HCON_00082380-00001"/>
    </source>
</evidence>
<dbReference type="PANTHER" id="PTHR13395">
    <property type="entry name" value="SISTER CHROMATID COHESION PROTEIN DCC1-RELATED"/>
    <property type="match status" value="1"/>
</dbReference>
<dbReference type="GO" id="GO:0031390">
    <property type="term" value="C:Ctf18 RFC-like complex"/>
    <property type="evidence" value="ECO:0007669"/>
    <property type="project" value="InterPro"/>
</dbReference>
<proteinExistence type="inferred from homology"/>
<dbReference type="InterPro" id="IPR019128">
    <property type="entry name" value="Dcc1"/>
</dbReference>
<dbReference type="GO" id="GO:0000775">
    <property type="term" value="C:chromosome, centromeric region"/>
    <property type="evidence" value="ECO:0007669"/>
    <property type="project" value="TreeGrafter"/>
</dbReference>
<dbReference type="Pfam" id="PF09724">
    <property type="entry name" value="Dcc1"/>
    <property type="match status" value="1"/>
</dbReference>
<evidence type="ECO:0000256" key="3">
    <source>
        <dbReference type="ARBA" id="ARBA00022705"/>
    </source>
</evidence>
<dbReference type="WBParaSite" id="HCON_00082380-00001">
    <property type="protein sequence ID" value="HCON_00082380-00001"/>
    <property type="gene ID" value="HCON_00082380"/>
</dbReference>
<dbReference type="OMA" id="DSESWPF"/>
<reference evidence="5" key="1">
    <citation type="submission" date="2020-12" db="UniProtKB">
        <authorList>
            <consortium name="WormBaseParasite"/>
        </authorList>
    </citation>
    <scope>IDENTIFICATION</scope>
    <source>
        <strain evidence="5">MHco3</strain>
    </source>
</reference>
<organism evidence="4 5">
    <name type="scientific">Haemonchus contortus</name>
    <name type="common">Barber pole worm</name>
    <dbReference type="NCBI Taxonomy" id="6289"/>
    <lineage>
        <taxon>Eukaryota</taxon>
        <taxon>Metazoa</taxon>
        <taxon>Ecdysozoa</taxon>
        <taxon>Nematoda</taxon>
        <taxon>Chromadorea</taxon>
        <taxon>Rhabditida</taxon>
        <taxon>Rhabditina</taxon>
        <taxon>Rhabditomorpha</taxon>
        <taxon>Strongyloidea</taxon>
        <taxon>Trichostrongylidae</taxon>
        <taxon>Haemonchus</taxon>
    </lineage>
</organism>
<dbReference type="GO" id="GO:0034088">
    <property type="term" value="P:maintenance of mitotic sister chromatid cohesion"/>
    <property type="evidence" value="ECO:0007669"/>
    <property type="project" value="TreeGrafter"/>
</dbReference>
<dbReference type="PANTHER" id="PTHR13395:SF6">
    <property type="entry name" value="SISTER CHROMATID COHESION PROTEIN DCC1"/>
    <property type="match status" value="1"/>
</dbReference>
<evidence type="ECO:0000313" key="4">
    <source>
        <dbReference type="Proteomes" id="UP000025227"/>
    </source>
</evidence>
<accession>A0A7I4YEH2</accession>
<name>A0A7I4YEH2_HAECO</name>